<evidence type="ECO:0000256" key="2">
    <source>
        <dbReference type="ARBA" id="ARBA00004922"/>
    </source>
</evidence>
<dbReference type="OrthoDB" id="9979195at2759"/>
<evidence type="ECO:0000256" key="4">
    <source>
        <dbReference type="ARBA" id="ARBA00022692"/>
    </source>
</evidence>
<keyword evidence="7 9" id="KW-0472">Membrane</keyword>
<evidence type="ECO:0000256" key="6">
    <source>
        <dbReference type="ARBA" id="ARBA00022989"/>
    </source>
</evidence>
<dbReference type="GO" id="GO:0034203">
    <property type="term" value="P:glycolipid translocation"/>
    <property type="evidence" value="ECO:0007669"/>
    <property type="project" value="TreeGrafter"/>
</dbReference>
<proteinExistence type="inferred from homology"/>
<comment type="pathway">
    <text evidence="2">Protein modification; protein glycosylation.</text>
</comment>
<gene>
    <name evidence="10" type="ORF">CALMAC_LOCUS20536</name>
</gene>
<dbReference type="AlphaFoldDB" id="A0A653DUE2"/>
<comment type="similarity">
    <text evidence="3 9">Belongs to the RFT1 family.</text>
</comment>
<name>A0A653DUE2_CALMS</name>
<organism evidence="10 11">
    <name type="scientific">Callosobruchus maculatus</name>
    <name type="common">Southern cowpea weevil</name>
    <name type="synonym">Pulse bruchid</name>
    <dbReference type="NCBI Taxonomy" id="64391"/>
    <lineage>
        <taxon>Eukaryota</taxon>
        <taxon>Metazoa</taxon>
        <taxon>Ecdysozoa</taxon>
        <taxon>Arthropoda</taxon>
        <taxon>Hexapoda</taxon>
        <taxon>Insecta</taxon>
        <taxon>Pterygota</taxon>
        <taxon>Neoptera</taxon>
        <taxon>Endopterygota</taxon>
        <taxon>Coleoptera</taxon>
        <taxon>Polyphaga</taxon>
        <taxon>Cucujiformia</taxon>
        <taxon>Chrysomeloidea</taxon>
        <taxon>Chrysomelidae</taxon>
        <taxon>Bruchinae</taxon>
        <taxon>Bruchini</taxon>
        <taxon>Callosobruchus</taxon>
    </lineage>
</organism>
<evidence type="ECO:0000256" key="9">
    <source>
        <dbReference type="RuleBase" id="RU365067"/>
    </source>
</evidence>
<keyword evidence="5" id="KW-0256">Endoplasmic reticulum</keyword>
<accession>A0A653DUE2</accession>
<evidence type="ECO:0000256" key="5">
    <source>
        <dbReference type="ARBA" id="ARBA00022824"/>
    </source>
</evidence>
<evidence type="ECO:0000256" key="8">
    <source>
        <dbReference type="ARBA" id="ARBA00045912"/>
    </source>
</evidence>
<protein>
    <recommendedName>
        <fullName evidence="9">Protein RFT1 homolog</fullName>
    </recommendedName>
</protein>
<reference evidence="10 11" key="1">
    <citation type="submission" date="2019-01" db="EMBL/GenBank/DDBJ databases">
        <authorList>
            <person name="Sayadi A."/>
        </authorList>
    </citation>
    <scope>NUCLEOTIDE SEQUENCE [LARGE SCALE GENOMIC DNA]</scope>
</reference>
<comment type="subcellular location">
    <subcellularLocation>
        <location evidence="1 9">Endoplasmic reticulum membrane</location>
        <topology evidence="1 9">Multi-pass membrane protein</topology>
    </subcellularLocation>
</comment>
<dbReference type="EMBL" id="CAACVG010014874">
    <property type="protein sequence ID" value="VEN63828.1"/>
    <property type="molecule type" value="Genomic_DNA"/>
</dbReference>
<keyword evidence="4 9" id="KW-0812">Transmembrane</keyword>
<dbReference type="PANTHER" id="PTHR13117">
    <property type="entry name" value="ENDOPLASMIC RETICULUM MULTISPAN TRANSMEMBRANE PROTEIN-RELATED"/>
    <property type="match status" value="1"/>
</dbReference>
<keyword evidence="11" id="KW-1185">Reference proteome</keyword>
<evidence type="ECO:0000313" key="10">
    <source>
        <dbReference type="EMBL" id="VEN63828.1"/>
    </source>
</evidence>
<dbReference type="Pfam" id="PF04506">
    <property type="entry name" value="Rft-1"/>
    <property type="match status" value="1"/>
</dbReference>
<dbReference type="GO" id="GO:0006488">
    <property type="term" value="P:dolichol-linked oligosaccharide biosynthetic process"/>
    <property type="evidence" value="ECO:0007669"/>
    <property type="project" value="InterPro"/>
</dbReference>
<dbReference type="PANTHER" id="PTHR13117:SF5">
    <property type="entry name" value="PROTEIN RFT1 HOMOLOG"/>
    <property type="match status" value="1"/>
</dbReference>
<dbReference type="InterPro" id="IPR007594">
    <property type="entry name" value="RFT1"/>
</dbReference>
<sequence length="154" mass="17352">MGSNVLKSSIEKATFTIIFQVLFRCISFILNAYIIRTVGQDVLGIMNVRLLLLESTILFLSQEPIFKACLADTKSQNWAQIVNQVWLSIPLCICISTVLVYVWINLLSTVEHAHLPQYKIGCYAMAVSCIIEQVTQVMVLVSQSYCFVKLKVSI</sequence>
<dbReference type="Proteomes" id="UP000410492">
    <property type="component" value="Unassembled WGS sequence"/>
</dbReference>
<comment type="function">
    <text evidence="8 9">Intramembrane glycolipid transporter that operates in the biosynthetic pathway of dolichol-linked oligosaccharides, the glycan precursors employed in protein asparagine (N)-glycosylation. The sequential addition of sugars to dolichol pyrophosphate produces dolichol-linked oligosaccharides containing fourteen sugars, including two GlcNAcs, nine mannoses and three glucoses. Once assembled, the oligosaccharide is transferred from the lipid to nascent proteins by oligosaccharyltransferases. The assembly of dolichol-linked oligosaccharides begins on the cytosolic side of the endoplasmic reticulum membrane and finishes in its lumen. RFT1 could mediate the translocation of the cytosolically oriented intermediate DolPP-GlcNAc2Man5, produced by ALG11, into the ER lumen where dolichol-linked oligosaccharides assembly continues. However, the intramembrane lipid transporter activity could not be confirmed in vitro.</text>
</comment>
<feature type="transmembrane region" description="Helical" evidence="9">
    <location>
        <begin position="81"/>
        <end position="104"/>
    </location>
</feature>
<comment type="caution">
    <text evidence="9">Lacks conserved residue(s) required for the propagation of feature annotation.</text>
</comment>
<keyword evidence="6 9" id="KW-1133">Transmembrane helix</keyword>
<evidence type="ECO:0000313" key="11">
    <source>
        <dbReference type="Proteomes" id="UP000410492"/>
    </source>
</evidence>
<evidence type="ECO:0000256" key="1">
    <source>
        <dbReference type="ARBA" id="ARBA00004477"/>
    </source>
</evidence>
<feature type="transmembrane region" description="Helical" evidence="9">
    <location>
        <begin position="124"/>
        <end position="148"/>
    </location>
</feature>
<evidence type="ECO:0000256" key="3">
    <source>
        <dbReference type="ARBA" id="ARBA00010288"/>
    </source>
</evidence>
<evidence type="ECO:0000256" key="7">
    <source>
        <dbReference type="ARBA" id="ARBA00023136"/>
    </source>
</evidence>
<feature type="transmembrane region" description="Helical" evidence="9">
    <location>
        <begin position="12"/>
        <end position="36"/>
    </location>
</feature>
<dbReference type="GO" id="GO:0005789">
    <property type="term" value="C:endoplasmic reticulum membrane"/>
    <property type="evidence" value="ECO:0007669"/>
    <property type="project" value="UniProtKB-SubCell"/>
</dbReference>